<reference evidence="6 7" key="1">
    <citation type="submission" date="2018-06" db="EMBL/GenBank/DDBJ databases">
        <authorList>
            <consortium name="Pathogen Informatics"/>
            <person name="Doyle S."/>
        </authorList>
    </citation>
    <scope>NUCLEOTIDE SEQUENCE [LARGE SCALE GENOMIC DNA]</scope>
    <source>
        <strain evidence="6 7">NCTC11872</strain>
    </source>
</reference>
<organism evidence="6 7">
    <name type="scientific">Haemophilus influenzae</name>
    <dbReference type="NCBI Taxonomy" id="727"/>
    <lineage>
        <taxon>Bacteria</taxon>
        <taxon>Pseudomonadati</taxon>
        <taxon>Pseudomonadota</taxon>
        <taxon>Gammaproteobacteria</taxon>
        <taxon>Pasteurellales</taxon>
        <taxon>Pasteurellaceae</taxon>
        <taxon>Haemophilus</taxon>
    </lineage>
</organism>
<dbReference type="Gene3D" id="1.20.5.5270">
    <property type="match status" value="1"/>
</dbReference>
<evidence type="ECO:0000256" key="2">
    <source>
        <dbReference type="ARBA" id="ARBA00022741"/>
    </source>
</evidence>
<proteinExistence type="predicted"/>
<dbReference type="GO" id="GO:0004176">
    <property type="term" value="F:ATP-dependent peptidase activity"/>
    <property type="evidence" value="ECO:0007669"/>
    <property type="project" value="InterPro"/>
</dbReference>
<dbReference type="GO" id="GO:0030163">
    <property type="term" value="P:protein catabolic process"/>
    <property type="evidence" value="ECO:0007669"/>
    <property type="project" value="InterPro"/>
</dbReference>
<evidence type="ECO:0000256" key="5">
    <source>
        <dbReference type="ARBA" id="ARBA00022840"/>
    </source>
</evidence>
<keyword evidence="1 6" id="KW-0645">Protease</keyword>
<gene>
    <name evidence="6" type="primary">lon_3</name>
    <name evidence="6" type="ORF">NCTC11872_01263</name>
</gene>
<evidence type="ECO:0000256" key="3">
    <source>
        <dbReference type="ARBA" id="ARBA00022801"/>
    </source>
</evidence>
<dbReference type="FunFam" id="1.20.5.5270:FF:000002">
    <property type="entry name" value="Lon protease homolog"/>
    <property type="match status" value="1"/>
</dbReference>
<evidence type="ECO:0000256" key="4">
    <source>
        <dbReference type="ARBA" id="ARBA00022825"/>
    </source>
</evidence>
<dbReference type="Proteomes" id="UP000249936">
    <property type="component" value="Unassembled WGS sequence"/>
</dbReference>
<dbReference type="InterPro" id="IPR027065">
    <property type="entry name" value="Lon_Prtase"/>
</dbReference>
<sequence length="71" mass="8412">MKIPLMKFEQLHQKVEAAGMPADVRDKVENELQKLKMMSAMSSEATVIRSYIEWMIQVPWHQRSKVKKRHC</sequence>
<name>A0A2X1PX38_HAEIF</name>
<keyword evidence="5" id="KW-0067">ATP-binding</keyword>
<keyword evidence="4" id="KW-0720">Serine protease</keyword>
<dbReference type="EMBL" id="UASK01000005">
    <property type="protein sequence ID" value="SPX41653.1"/>
    <property type="molecule type" value="Genomic_DNA"/>
</dbReference>
<evidence type="ECO:0000256" key="1">
    <source>
        <dbReference type="ARBA" id="ARBA00022670"/>
    </source>
</evidence>
<dbReference type="GO" id="GO:0006508">
    <property type="term" value="P:proteolysis"/>
    <property type="evidence" value="ECO:0007669"/>
    <property type="project" value="UniProtKB-KW"/>
</dbReference>
<dbReference type="PANTHER" id="PTHR10046">
    <property type="entry name" value="ATP DEPENDENT LON PROTEASE FAMILY MEMBER"/>
    <property type="match status" value="1"/>
</dbReference>
<dbReference type="AlphaFoldDB" id="A0A2X1PX38"/>
<dbReference type="EC" id="3.4.21.53" evidence="6"/>
<evidence type="ECO:0000313" key="6">
    <source>
        <dbReference type="EMBL" id="SPX41653.1"/>
    </source>
</evidence>
<protein>
    <submittedName>
        <fullName evidence="6">ATP-dependent protease La</fullName>
        <ecNumber evidence="6">3.4.21.53</ecNumber>
    </submittedName>
</protein>
<keyword evidence="2" id="KW-0547">Nucleotide-binding</keyword>
<dbReference type="GO" id="GO:0005524">
    <property type="term" value="F:ATP binding"/>
    <property type="evidence" value="ECO:0007669"/>
    <property type="project" value="UniProtKB-KW"/>
</dbReference>
<keyword evidence="3 6" id="KW-0378">Hydrolase</keyword>
<dbReference type="GO" id="GO:0004252">
    <property type="term" value="F:serine-type endopeptidase activity"/>
    <property type="evidence" value="ECO:0007669"/>
    <property type="project" value="UniProtKB-EC"/>
</dbReference>
<accession>A0A2X1PX38</accession>
<evidence type="ECO:0000313" key="7">
    <source>
        <dbReference type="Proteomes" id="UP000249936"/>
    </source>
</evidence>